<proteinExistence type="predicted"/>
<dbReference type="OrthoDB" id="49570at2759"/>
<dbReference type="EMBL" id="KV784357">
    <property type="protein sequence ID" value="OEU17293.1"/>
    <property type="molecule type" value="Genomic_DNA"/>
</dbReference>
<dbReference type="InParanoid" id="A0A1E7FHN8"/>
<dbReference type="AlphaFoldDB" id="A0A1E7FHN8"/>
<feature type="compositionally biased region" description="Basic and acidic residues" evidence="1">
    <location>
        <begin position="1"/>
        <end position="12"/>
    </location>
</feature>
<gene>
    <name evidence="3" type="ORF">FRACYDRAFT_237702</name>
</gene>
<evidence type="ECO:0000313" key="3">
    <source>
        <dbReference type="EMBL" id="OEU17293.1"/>
    </source>
</evidence>
<protein>
    <submittedName>
        <fullName evidence="3">Uncharacterized protein</fullName>
    </submittedName>
</protein>
<evidence type="ECO:0000256" key="1">
    <source>
        <dbReference type="SAM" id="MobiDB-lite"/>
    </source>
</evidence>
<evidence type="ECO:0000313" key="4">
    <source>
        <dbReference type="Proteomes" id="UP000095751"/>
    </source>
</evidence>
<feature type="compositionally biased region" description="Pro residues" evidence="1">
    <location>
        <begin position="64"/>
        <end position="74"/>
    </location>
</feature>
<feature type="transmembrane region" description="Helical" evidence="2">
    <location>
        <begin position="539"/>
        <end position="558"/>
    </location>
</feature>
<keyword evidence="2" id="KW-1133">Transmembrane helix</keyword>
<keyword evidence="4" id="KW-1185">Reference proteome</keyword>
<feature type="compositionally biased region" description="Acidic residues" evidence="1">
    <location>
        <begin position="403"/>
        <end position="414"/>
    </location>
</feature>
<dbReference type="Proteomes" id="UP000095751">
    <property type="component" value="Unassembled WGS sequence"/>
</dbReference>
<organism evidence="3 4">
    <name type="scientific">Fragilariopsis cylindrus CCMP1102</name>
    <dbReference type="NCBI Taxonomy" id="635003"/>
    <lineage>
        <taxon>Eukaryota</taxon>
        <taxon>Sar</taxon>
        <taxon>Stramenopiles</taxon>
        <taxon>Ochrophyta</taxon>
        <taxon>Bacillariophyta</taxon>
        <taxon>Bacillariophyceae</taxon>
        <taxon>Bacillariophycidae</taxon>
        <taxon>Bacillariales</taxon>
        <taxon>Bacillariaceae</taxon>
        <taxon>Fragilariopsis</taxon>
    </lineage>
</organism>
<feature type="compositionally biased region" description="Pro residues" evidence="1">
    <location>
        <begin position="117"/>
        <end position="128"/>
    </location>
</feature>
<feature type="region of interest" description="Disordered" evidence="1">
    <location>
        <begin position="1"/>
        <end position="91"/>
    </location>
</feature>
<name>A0A1E7FHN8_9STRA</name>
<accession>A0A1E7FHN8</accession>
<dbReference type="KEGG" id="fcy:FRACYDRAFT_237702"/>
<feature type="compositionally biased region" description="Polar residues" evidence="1">
    <location>
        <begin position="250"/>
        <end position="260"/>
    </location>
</feature>
<reference evidence="3 4" key="1">
    <citation type="submission" date="2016-09" db="EMBL/GenBank/DDBJ databases">
        <title>Extensive genetic diversity and differential bi-allelic expression allows diatom success in the polar Southern Ocean.</title>
        <authorList>
            <consortium name="DOE Joint Genome Institute"/>
            <person name="Mock T."/>
            <person name="Otillar R.P."/>
            <person name="Strauss J."/>
            <person name="Dupont C."/>
            <person name="Frickenhaus S."/>
            <person name="Maumus F."/>
            <person name="Mcmullan M."/>
            <person name="Sanges R."/>
            <person name="Schmutz J."/>
            <person name="Toseland A."/>
            <person name="Valas R."/>
            <person name="Veluchamy A."/>
            <person name="Ward B.J."/>
            <person name="Allen A."/>
            <person name="Barry K."/>
            <person name="Falciatore A."/>
            <person name="Ferrante M."/>
            <person name="Fortunato A.E."/>
            <person name="Gloeckner G."/>
            <person name="Gruber A."/>
            <person name="Hipkin R."/>
            <person name="Janech M."/>
            <person name="Kroth P."/>
            <person name="Leese F."/>
            <person name="Lindquist E."/>
            <person name="Lyon B.R."/>
            <person name="Martin J."/>
            <person name="Mayer C."/>
            <person name="Parker M."/>
            <person name="Quesneville H."/>
            <person name="Raymond J."/>
            <person name="Uhlig C."/>
            <person name="Valentin K.U."/>
            <person name="Worden A.Z."/>
            <person name="Armbrust E.V."/>
            <person name="Bowler C."/>
            <person name="Green B."/>
            <person name="Moulton V."/>
            <person name="Van Oosterhout C."/>
            <person name="Grigoriev I."/>
        </authorList>
    </citation>
    <scope>NUCLEOTIDE SEQUENCE [LARGE SCALE GENOMIC DNA]</scope>
    <source>
        <strain evidence="3 4">CCMP1102</strain>
    </source>
</reference>
<keyword evidence="2" id="KW-0812">Transmembrane</keyword>
<keyword evidence="2" id="KW-0472">Membrane</keyword>
<feature type="compositionally biased region" description="Low complexity" evidence="1">
    <location>
        <begin position="129"/>
        <end position="139"/>
    </location>
</feature>
<feature type="region of interest" description="Disordered" evidence="1">
    <location>
        <begin position="385"/>
        <end position="423"/>
    </location>
</feature>
<feature type="compositionally biased region" description="Polar residues" evidence="1">
    <location>
        <begin position="390"/>
        <end position="402"/>
    </location>
</feature>
<feature type="compositionally biased region" description="Low complexity" evidence="1">
    <location>
        <begin position="80"/>
        <end position="91"/>
    </location>
</feature>
<evidence type="ECO:0000256" key="2">
    <source>
        <dbReference type="SAM" id="Phobius"/>
    </source>
</evidence>
<feature type="region of interest" description="Disordered" evidence="1">
    <location>
        <begin position="112"/>
        <end position="335"/>
    </location>
</feature>
<feature type="compositionally biased region" description="Polar residues" evidence="1">
    <location>
        <begin position="186"/>
        <end position="203"/>
    </location>
</feature>
<sequence length="564" mass="60419">MAPSFDHQKSSKNESSSGESAPLLQQTNTAGIPIQQQQQQPYGTATVPSPYDPNNAMMTGGYFVPPPGHYPPPGTSSVFSQQLQQQQQQQHSPIIIHSAIQPSSQVIGAIPGTSGMPPQPPFLYPFPPQQQQQQQQQNAGGPGAPYPYPPPPMGNNNSARRTVGEASHSSSGLPSMNDIFGGSGGNESQPILGSNNPTTTTSALPPLGGTSSGYGSTGASPEVYNVPVQTRRLPPSGRSQQQFAALKGGVSSNGQKSTPSKNHRRANSDAPLRTNRAHRRNKSGDGTLLPPLREPGTGTGHNRSRTLSGGNPLLLKSRHRRGNSSNSYHSMAGDSFGAGSRDSSMMSMRSNIAKSSLFGGIDEQGRPIMYYPYEAIRLVMIPDKGKSRSNKTSLRNSNSTGSNDDDTAEQEEELPLTVGHLYSDGPANIEDYYEDYHRISDDLEQGITPQWESLDIHPILRKSAGGKSGGGGKHAACGCECTNCHACLGKQDLLPPTNYVVAISDDIYRRMFSEVADAQNLPCGLFFCGHHEDVHYPSVWIPGTLVIILFGGIIYMSYCTGFVN</sequence>
<feature type="compositionally biased region" description="Pro residues" evidence="1">
    <location>
        <begin position="144"/>
        <end position="153"/>
    </location>
</feature>